<organism evidence="1 2">
    <name type="scientific">Salinispora arenicola</name>
    <dbReference type="NCBI Taxonomy" id="168697"/>
    <lineage>
        <taxon>Bacteria</taxon>
        <taxon>Bacillati</taxon>
        <taxon>Actinomycetota</taxon>
        <taxon>Actinomycetes</taxon>
        <taxon>Micromonosporales</taxon>
        <taxon>Micromonosporaceae</taxon>
        <taxon>Salinispora</taxon>
    </lineage>
</organism>
<proteinExistence type="predicted"/>
<name>A0ABQ4JYV5_SALAC</name>
<accession>A0ABQ4JYV5</accession>
<dbReference type="GeneID" id="93773823"/>
<dbReference type="Proteomes" id="UP000677457">
    <property type="component" value="Unassembled WGS sequence"/>
</dbReference>
<keyword evidence="2" id="KW-1185">Reference proteome</keyword>
<gene>
    <name evidence="1" type="ORF">Sar04_48410</name>
</gene>
<dbReference type="RefSeq" id="WP_211842059.1">
    <property type="nucleotide sequence ID" value="NZ_BOQM01000061.1"/>
</dbReference>
<comment type="caution">
    <text evidence="1">The sequence shown here is derived from an EMBL/GenBank/DDBJ whole genome shotgun (WGS) entry which is preliminary data.</text>
</comment>
<protein>
    <submittedName>
        <fullName evidence="1">Uncharacterized protein</fullName>
    </submittedName>
</protein>
<sequence>MAGNTPVLVHNTNGCKTTRFEVDSNGVATDLQPLGRGSTGRTTPNSLNEQIAMRSAMSNPTGGNIVPLKKGMTDPRWMGSDGWVKMAQRVNGIEIHYVRNTITGQVDDYKFVG</sequence>
<evidence type="ECO:0000313" key="1">
    <source>
        <dbReference type="EMBL" id="GIM88105.1"/>
    </source>
</evidence>
<evidence type="ECO:0000313" key="2">
    <source>
        <dbReference type="Proteomes" id="UP000677457"/>
    </source>
</evidence>
<dbReference type="EMBL" id="BOQM01000061">
    <property type="protein sequence ID" value="GIM88105.1"/>
    <property type="molecule type" value="Genomic_DNA"/>
</dbReference>
<reference evidence="1 2" key="1">
    <citation type="submission" date="2021-03" db="EMBL/GenBank/DDBJ databases">
        <title>Whole genome shotgun sequence of Salinispora arenicola NBRC 105043.</title>
        <authorList>
            <person name="Komaki H."/>
            <person name="Tamura T."/>
        </authorList>
    </citation>
    <scope>NUCLEOTIDE SEQUENCE [LARGE SCALE GENOMIC DNA]</scope>
    <source>
        <strain evidence="1 2">NBRC 105043</strain>
    </source>
</reference>